<geneLocation type="plasmid" evidence="2">
    <name>pUR_RT594</name>
</geneLocation>
<keyword evidence="1" id="KW-0472">Membrane</keyword>
<protein>
    <submittedName>
        <fullName evidence="3">Uncharacterized protein</fullName>
    </submittedName>
</protein>
<evidence type="ECO:0000256" key="1">
    <source>
        <dbReference type="SAM" id="Phobius"/>
    </source>
</evidence>
<keyword evidence="3" id="KW-0614">Plasmid</keyword>
<keyword evidence="1" id="KW-1133">Transmembrane helix</keyword>
<proteinExistence type="predicted"/>
<dbReference type="RefSeq" id="WP_172687403.1">
    <property type="nucleotide sequence ID" value="NZ_KX009060.1"/>
</dbReference>
<name>A0A2P0QF69_PSESF</name>
<evidence type="ECO:0000313" key="3">
    <source>
        <dbReference type="EMBL" id="ARO45031.1"/>
    </source>
</evidence>
<dbReference type="EMBL" id="KX009062">
    <property type="protein sequence ID" value="ARO45124.1"/>
    <property type="molecule type" value="Genomic_DNA"/>
</dbReference>
<dbReference type="EMBL" id="KX009061">
    <property type="protein sequence ID" value="ARO45031.1"/>
    <property type="molecule type" value="Genomic_DNA"/>
</dbReference>
<geneLocation type="plasmid" evidence="4">
    <name>pUR_B4A</name>
</geneLocation>
<feature type="transmembrane region" description="Helical" evidence="1">
    <location>
        <begin position="40"/>
        <end position="63"/>
    </location>
</feature>
<evidence type="ECO:0000313" key="2">
    <source>
        <dbReference type="EMBL" id="ARO44928.1"/>
    </source>
</evidence>
<dbReference type="AlphaFoldDB" id="A0A2P0QF69"/>
<dbReference type="EMBL" id="KX009060">
    <property type="protein sequence ID" value="ARO44928.1"/>
    <property type="molecule type" value="Genomic_DNA"/>
</dbReference>
<feature type="transmembrane region" description="Helical" evidence="1">
    <location>
        <begin position="12"/>
        <end position="34"/>
    </location>
</feature>
<organism evidence="3">
    <name type="scientific">Pseudomonas syringae pv. actinidiae</name>
    <dbReference type="NCBI Taxonomy" id="103796"/>
    <lineage>
        <taxon>Bacteria</taxon>
        <taxon>Pseudomonadati</taxon>
        <taxon>Pseudomonadota</taxon>
        <taxon>Gammaproteobacteria</taxon>
        <taxon>Pseudomonadales</taxon>
        <taxon>Pseudomonadaceae</taxon>
        <taxon>Pseudomonas</taxon>
        <taxon>Pseudomonas syringae</taxon>
    </lineage>
</organism>
<reference evidence="3" key="1">
    <citation type="submission" date="2016-03" db="EMBL/GenBank/DDBJ databases">
        <title>The evolution of Pseudomonas syringae pv. actinidiae in New Zealand.</title>
        <authorList>
            <person name="Taiaroa G."/>
            <person name="Poulter R.T.M."/>
            <person name="Lamont I."/>
            <person name="Stockwell P."/>
            <person name="Butler M.I."/>
        </authorList>
    </citation>
    <scope>NUCLEOTIDE SEQUENCE</scope>
    <source>
        <strain evidence="4">B4A</strain>
        <strain evidence="2">RT594</strain>
        <strain evidence="3">RT652</strain>
        <plasmid evidence="4">pUR_B4A</plasmid>
        <plasmid evidence="2">pUR_RT594</plasmid>
        <plasmid evidence="3">pUR_RT652</plasmid>
    </source>
</reference>
<keyword evidence="1" id="KW-0812">Transmembrane</keyword>
<geneLocation type="plasmid" evidence="3">
    <name>pUR_RT652</name>
</geneLocation>
<sequence>MKRNPMDEAISALKVAPVQVVGSCVSAVITLYLFATESEWVSVALMASVIFAATVWRATPVIIQVADKRAKARHHYPH</sequence>
<accession>A0A2P0QF69</accession>
<evidence type="ECO:0000313" key="4">
    <source>
        <dbReference type="EMBL" id="ARO45124.1"/>
    </source>
</evidence>